<feature type="domain" description="Nodulin-like" evidence="6">
    <location>
        <begin position="15"/>
        <end position="264"/>
    </location>
</feature>
<dbReference type="GO" id="GO:0016020">
    <property type="term" value="C:membrane"/>
    <property type="evidence" value="ECO:0007669"/>
    <property type="project" value="UniProtKB-SubCell"/>
</dbReference>
<keyword evidence="9" id="KW-1185">Reference proteome</keyword>
<accession>A0A9D4UTF9</accession>
<feature type="transmembrane region" description="Helical" evidence="5">
    <location>
        <begin position="247"/>
        <end position="268"/>
    </location>
</feature>
<feature type="transmembrane region" description="Helical" evidence="5">
    <location>
        <begin position="472"/>
        <end position="495"/>
    </location>
</feature>
<evidence type="ECO:0000256" key="4">
    <source>
        <dbReference type="ARBA" id="ARBA00023136"/>
    </source>
</evidence>
<feature type="transmembrane region" description="Helical" evidence="5">
    <location>
        <begin position="148"/>
        <end position="169"/>
    </location>
</feature>
<dbReference type="OrthoDB" id="410267at2759"/>
<gene>
    <name evidence="8" type="ORF">GOP47_0011195</name>
</gene>
<feature type="transmembrane region" description="Helical" evidence="5">
    <location>
        <begin position="549"/>
        <end position="571"/>
    </location>
</feature>
<proteinExistence type="predicted"/>
<dbReference type="PANTHER" id="PTHR21576">
    <property type="entry name" value="UNCHARACTERIZED NODULIN-LIKE PROTEIN"/>
    <property type="match status" value="1"/>
</dbReference>
<feature type="transmembrane region" description="Helical" evidence="5">
    <location>
        <begin position="80"/>
        <end position="105"/>
    </location>
</feature>
<evidence type="ECO:0000256" key="2">
    <source>
        <dbReference type="ARBA" id="ARBA00022692"/>
    </source>
</evidence>
<evidence type="ECO:0000313" key="9">
    <source>
        <dbReference type="Proteomes" id="UP000886520"/>
    </source>
</evidence>
<dbReference type="PANTHER" id="PTHR21576:SF167">
    <property type="entry name" value="OS09G0536700 PROTEIN"/>
    <property type="match status" value="1"/>
</dbReference>
<dbReference type="EMBL" id="JABFUD020000011">
    <property type="protein sequence ID" value="KAI5073182.1"/>
    <property type="molecule type" value="Genomic_DNA"/>
</dbReference>
<feature type="domain" description="NFD4 C-terminal" evidence="7">
    <location>
        <begin position="380"/>
        <end position="562"/>
    </location>
</feature>
<feature type="transmembrane region" description="Helical" evidence="5">
    <location>
        <begin position="378"/>
        <end position="397"/>
    </location>
</feature>
<feature type="transmembrane region" description="Helical" evidence="5">
    <location>
        <begin position="507"/>
        <end position="529"/>
    </location>
</feature>
<reference evidence="8" key="1">
    <citation type="submission" date="2021-01" db="EMBL/GenBank/DDBJ databases">
        <title>Adiantum capillus-veneris genome.</title>
        <authorList>
            <person name="Fang Y."/>
            <person name="Liao Q."/>
        </authorList>
    </citation>
    <scope>NUCLEOTIDE SEQUENCE</scope>
    <source>
        <strain evidence="8">H3</strain>
        <tissue evidence="8">Leaf</tissue>
    </source>
</reference>
<evidence type="ECO:0000256" key="5">
    <source>
        <dbReference type="SAM" id="Phobius"/>
    </source>
</evidence>
<protein>
    <recommendedName>
        <fullName evidence="10">Nodulin-like domain-containing protein</fullName>
    </recommendedName>
</protein>
<dbReference type="Proteomes" id="UP000886520">
    <property type="component" value="Chromosome 11"/>
</dbReference>
<dbReference type="InterPro" id="IPR036259">
    <property type="entry name" value="MFS_trans_sf"/>
</dbReference>
<feature type="transmembrane region" description="Helical" evidence="5">
    <location>
        <begin position="409"/>
        <end position="427"/>
    </location>
</feature>
<evidence type="ECO:0008006" key="10">
    <source>
        <dbReference type="Google" id="ProtNLM"/>
    </source>
</evidence>
<evidence type="ECO:0000256" key="3">
    <source>
        <dbReference type="ARBA" id="ARBA00022989"/>
    </source>
</evidence>
<dbReference type="SUPFAM" id="SSF103473">
    <property type="entry name" value="MFS general substrate transporter"/>
    <property type="match status" value="2"/>
</dbReference>
<comment type="subcellular location">
    <subcellularLocation>
        <location evidence="1">Membrane</location>
        <topology evidence="1">Multi-pass membrane protein</topology>
    </subcellularLocation>
</comment>
<comment type="caution">
    <text evidence="8">The sequence shown here is derived from an EMBL/GenBank/DDBJ whole genome shotgun (WGS) entry which is preliminary data.</text>
</comment>
<evidence type="ECO:0000259" key="6">
    <source>
        <dbReference type="Pfam" id="PF06813"/>
    </source>
</evidence>
<keyword evidence="2 5" id="KW-0812">Transmembrane</keyword>
<dbReference type="AlphaFoldDB" id="A0A9D4UTF9"/>
<feature type="transmembrane region" description="Helical" evidence="5">
    <location>
        <begin position="215"/>
        <end position="235"/>
    </location>
</feature>
<dbReference type="InterPro" id="IPR010658">
    <property type="entry name" value="Nodulin-like"/>
</dbReference>
<evidence type="ECO:0000313" key="8">
    <source>
        <dbReference type="EMBL" id="KAI5073182.1"/>
    </source>
</evidence>
<name>A0A9D4UTF9_ADICA</name>
<feature type="transmembrane region" description="Helical" evidence="5">
    <location>
        <begin position="175"/>
        <end position="195"/>
    </location>
</feature>
<dbReference type="InterPro" id="IPR056555">
    <property type="entry name" value="NFD4_C"/>
</dbReference>
<keyword evidence="3 5" id="KW-1133">Transmembrane helix</keyword>
<evidence type="ECO:0000259" key="7">
    <source>
        <dbReference type="Pfam" id="PF23262"/>
    </source>
</evidence>
<dbReference type="Gene3D" id="1.20.1250.20">
    <property type="entry name" value="MFS general substrate transporter like domains"/>
    <property type="match status" value="1"/>
</dbReference>
<dbReference type="Pfam" id="PF06813">
    <property type="entry name" value="Nodulin-like"/>
    <property type="match status" value="1"/>
</dbReference>
<keyword evidence="4 5" id="KW-0472">Membrane</keyword>
<sequence length="586" mass="64568">MVDFEREERRVFVRKWAGFVSAMWLMVFSGNYAYANYSEALKEVLGINQSHLNGLSVSRDIGDSCGGIIGGILSNYLPPWVLLCIAATFGFLGYGIQWLVVARVIDPLPYWIMAMSLMAAGICIAWMNTIVFNASVRNFSRNRGPVAGLLKACMGLSGAVFSILCSTLFSNLASAYLLMLVTIPNMFCLVSAIFFKPLPTATTKEEEQLERKSIFIFNVIASVLAVYIACLDILLVDLDNTLTYQSLSVSVLLAIILTPAFIPVVLFVKMKRSDTLPKLGVHFKGKDTEATGDAKSQAQDNASLIAKAMSDNINQYNTLKKPLLDTTGALDANRILLEKRIRRRFACAWMCFSRPRMPAWVVEGLGNETPTLSLLKTWHYYVLYFSLFCGCGAGVTFNNNLGQVGESLGYSTVNLFVSLFSLGNFFGRIVSGNVSEYYIRLVGIPRPAWMGLAKVPMIVLFVWLSTGSVASLHVGSLVLGFSHGCFVTLVIPIVSEFYGLKHFSTNFVLTVTYLVTSSYVFSSMAGYLYDWEALAQGNLTCYGAACYGTTFQILAVVLTIALAFDAILTLISRPLYQKMRTVTLLN</sequence>
<evidence type="ECO:0000256" key="1">
    <source>
        <dbReference type="ARBA" id="ARBA00004141"/>
    </source>
</evidence>
<feature type="transmembrane region" description="Helical" evidence="5">
    <location>
        <begin position="448"/>
        <end position="466"/>
    </location>
</feature>
<feature type="transmembrane region" description="Helical" evidence="5">
    <location>
        <begin position="111"/>
        <end position="136"/>
    </location>
</feature>
<dbReference type="Pfam" id="PF23262">
    <property type="entry name" value="NFD4_C"/>
    <property type="match status" value="1"/>
</dbReference>
<organism evidence="8 9">
    <name type="scientific">Adiantum capillus-veneris</name>
    <name type="common">Maidenhair fern</name>
    <dbReference type="NCBI Taxonomy" id="13818"/>
    <lineage>
        <taxon>Eukaryota</taxon>
        <taxon>Viridiplantae</taxon>
        <taxon>Streptophyta</taxon>
        <taxon>Embryophyta</taxon>
        <taxon>Tracheophyta</taxon>
        <taxon>Polypodiopsida</taxon>
        <taxon>Polypodiidae</taxon>
        <taxon>Polypodiales</taxon>
        <taxon>Pteridineae</taxon>
        <taxon>Pteridaceae</taxon>
        <taxon>Vittarioideae</taxon>
        <taxon>Adiantum</taxon>
    </lineage>
</organism>